<reference evidence="2" key="2">
    <citation type="submission" date="2022-10" db="EMBL/GenBank/DDBJ databases">
        <authorList>
            <consortium name="ENA_rothamsted_submissions"/>
            <consortium name="culmorum"/>
            <person name="King R."/>
        </authorList>
    </citation>
    <scope>NUCLEOTIDE SEQUENCE</scope>
</reference>
<dbReference type="Proteomes" id="UP001153714">
    <property type="component" value="Chromosome 6"/>
</dbReference>
<sequence>MASKYKAKAELIAIYRLEFYRKQKNWKFCQDVCKKSELKPEVEATLETEPKPDLDEPQKNLKPELNKTYNININTEQEDEAPSSLNKAFLEAEPDKTPLEAPLDPKEDNNKNLHDKQIKQQHLWAQPEKSWPEWAYPVREWPTPEVAQHNWQNIVQI</sequence>
<reference evidence="2" key="1">
    <citation type="submission" date="2021-12" db="EMBL/GenBank/DDBJ databases">
        <authorList>
            <person name="King R."/>
        </authorList>
    </citation>
    <scope>NUCLEOTIDE SEQUENCE</scope>
</reference>
<dbReference type="EMBL" id="OU893337">
    <property type="protein sequence ID" value="CAG9794293.1"/>
    <property type="molecule type" value="Genomic_DNA"/>
</dbReference>
<feature type="region of interest" description="Disordered" evidence="1">
    <location>
        <begin position="40"/>
        <end position="62"/>
    </location>
</feature>
<feature type="region of interest" description="Disordered" evidence="1">
    <location>
        <begin position="93"/>
        <end position="126"/>
    </location>
</feature>
<organism evidence="2 3">
    <name type="scientific">Diatraea saccharalis</name>
    <name type="common">sugarcane borer</name>
    <dbReference type="NCBI Taxonomy" id="40085"/>
    <lineage>
        <taxon>Eukaryota</taxon>
        <taxon>Metazoa</taxon>
        <taxon>Ecdysozoa</taxon>
        <taxon>Arthropoda</taxon>
        <taxon>Hexapoda</taxon>
        <taxon>Insecta</taxon>
        <taxon>Pterygota</taxon>
        <taxon>Neoptera</taxon>
        <taxon>Endopterygota</taxon>
        <taxon>Lepidoptera</taxon>
        <taxon>Glossata</taxon>
        <taxon>Ditrysia</taxon>
        <taxon>Pyraloidea</taxon>
        <taxon>Crambidae</taxon>
        <taxon>Crambinae</taxon>
        <taxon>Diatraea</taxon>
    </lineage>
</organism>
<evidence type="ECO:0000313" key="2">
    <source>
        <dbReference type="EMBL" id="CAG9794293.1"/>
    </source>
</evidence>
<keyword evidence="3" id="KW-1185">Reference proteome</keyword>
<name>A0A9N9RDT9_9NEOP</name>
<evidence type="ECO:0000256" key="1">
    <source>
        <dbReference type="SAM" id="MobiDB-lite"/>
    </source>
</evidence>
<gene>
    <name evidence="2" type="ORF">DIATSA_LOCUS11683</name>
</gene>
<accession>A0A9N9RDT9</accession>
<feature type="compositionally biased region" description="Basic and acidic residues" evidence="1">
    <location>
        <begin position="93"/>
        <end position="118"/>
    </location>
</feature>
<protein>
    <submittedName>
        <fullName evidence="2">Uncharacterized protein</fullName>
    </submittedName>
</protein>
<dbReference type="OrthoDB" id="7479476at2759"/>
<dbReference type="AlphaFoldDB" id="A0A9N9RDT9"/>
<evidence type="ECO:0000313" key="3">
    <source>
        <dbReference type="Proteomes" id="UP001153714"/>
    </source>
</evidence>
<proteinExistence type="predicted"/>